<dbReference type="NCBIfam" id="NF008692">
    <property type="entry name" value="PRK11713.1-5"/>
    <property type="match status" value="1"/>
</dbReference>
<evidence type="ECO:0000256" key="11">
    <source>
        <dbReference type="ARBA" id="ARBA00047944"/>
    </source>
</evidence>
<dbReference type="GO" id="GO:0070042">
    <property type="term" value="F:rRNA (uridine-N3-)-methyltransferase activity"/>
    <property type="evidence" value="ECO:0007669"/>
    <property type="project" value="TreeGrafter"/>
</dbReference>
<accession>A0A3C1KRI5</accession>
<keyword evidence="7 12" id="KW-0489">Methyltransferase</keyword>
<evidence type="ECO:0000256" key="10">
    <source>
        <dbReference type="ARBA" id="ARBA00025699"/>
    </source>
</evidence>
<keyword evidence="6 12" id="KW-0698">rRNA processing</keyword>
<dbReference type="EMBL" id="DMND01000197">
    <property type="protein sequence ID" value="HAN28954.1"/>
    <property type="molecule type" value="Genomic_DNA"/>
</dbReference>
<dbReference type="Gene3D" id="3.40.1280.10">
    <property type="match status" value="1"/>
</dbReference>
<evidence type="ECO:0000256" key="3">
    <source>
        <dbReference type="ARBA" id="ARBA00012328"/>
    </source>
</evidence>
<reference evidence="15 16" key="1">
    <citation type="journal article" date="2018" name="Nat. Biotechnol.">
        <title>A standardized bacterial taxonomy based on genome phylogeny substantially revises the tree of life.</title>
        <authorList>
            <person name="Parks D.H."/>
            <person name="Chuvochina M."/>
            <person name="Waite D.W."/>
            <person name="Rinke C."/>
            <person name="Skarshewski A."/>
            <person name="Chaumeil P.A."/>
            <person name="Hugenholtz P."/>
        </authorList>
    </citation>
    <scope>NUCLEOTIDE SEQUENCE [LARGE SCALE GENOMIC DNA]</scope>
    <source>
        <strain evidence="15">UBA9158</strain>
    </source>
</reference>
<dbReference type="Proteomes" id="UP000259273">
    <property type="component" value="Unassembled WGS sequence"/>
</dbReference>
<dbReference type="InterPro" id="IPR029028">
    <property type="entry name" value="Alpha/beta_knot_MTases"/>
</dbReference>
<evidence type="ECO:0000256" key="2">
    <source>
        <dbReference type="ARBA" id="ARBA00005528"/>
    </source>
</evidence>
<sequence length="245" mass="26101">MRIPRIFTAQTLADGATLVLEPGPSQHLARALRMGPGDALCLFDGSGVDFPATIVGADKRAVTVTLEQGQPGLVESPLRIHLGIGVSRGERMDWVVQKATELGVAEITPLYTERTEVRLRGDREARKLQHWQQVAISACEQSGRSCLPQIHAPDTVPGWTGDCDDVQRLVLHHRASPLPATASSPTSLSLLVGPEGGLSEAEIATAIAAGFLPLALGPRVLRTETAPLAALAILQAHWGDMCLPR</sequence>
<evidence type="ECO:0000256" key="5">
    <source>
        <dbReference type="ARBA" id="ARBA00022490"/>
    </source>
</evidence>
<evidence type="ECO:0000256" key="1">
    <source>
        <dbReference type="ARBA" id="ARBA00004496"/>
    </source>
</evidence>
<evidence type="ECO:0000256" key="6">
    <source>
        <dbReference type="ARBA" id="ARBA00022552"/>
    </source>
</evidence>
<evidence type="ECO:0000256" key="12">
    <source>
        <dbReference type="PIRNR" id="PIRNR015601"/>
    </source>
</evidence>
<dbReference type="Pfam" id="PF20260">
    <property type="entry name" value="PUA_4"/>
    <property type="match status" value="1"/>
</dbReference>
<dbReference type="InterPro" id="IPR006700">
    <property type="entry name" value="RsmE"/>
</dbReference>
<keyword evidence="9 12" id="KW-0949">S-adenosyl-L-methionine</keyword>
<dbReference type="PANTHER" id="PTHR30027:SF3">
    <property type="entry name" value="16S RRNA (URACIL(1498)-N(3))-METHYLTRANSFERASE"/>
    <property type="match status" value="1"/>
</dbReference>
<evidence type="ECO:0000259" key="13">
    <source>
        <dbReference type="Pfam" id="PF04452"/>
    </source>
</evidence>
<dbReference type="PANTHER" id="PTHR30027">
    <property type="entry name" value="RIBOSOMAL RNA SMALL SUBUNIT METHYLTRANSFERASE E"/>
    <property type="match status" value="1"/>
</dbReference>
<dbReference type="InterPro" id="IPR015947">
    <property type="entry name" value="PUA-like_sf"/>
</dbReference>
<evidence type="ECO:0000256" key="7">
    <source>
        <dbReference type="ARBA" id="ARBA00022603"/>
    </source>
</evidence>
<evidence type="ECO:0000256" key="8">
    <source>
        <dbReference type="ARBA" id="ARBA00022679"/>
    </source>
</evidence>
<dbReference type="CDD" id="cd18084">
    <property type="entry name" value="RsmE-like"/>
    <property type="match status" value="1"/>
</dbReference>
<keyword evidence="5 12" id="KW-0963">Cytoplasm</keyword>
<comment type="catalytic activity">
    <reaction evidence="11 12">
        <text>uridine(1498) in 16S rRNA + S-adenosyl-L-methionine = N(3)-methyluridine(1498) in 16S rRNA + S-adenosyl-L-homocysteine + H(+)</text>
        <dbReference type="Rhea" id="RHEA:42920"/>
        <dbReference type="Rhea" id="RHEA-COMP:10283"/>
        <dbReference type="Rhea" id="RHEA-COMP:10284"/>
        <dbReference type="ChEBI" id="CHEBI:15378"/>
        <dbReference type="ChEBI" id="CHEBI:57856"/>
        <dbReference type="ChEBI" id="CHEBI:59789"/>
        <dbReference type="ChEBI" id="CHEBI:65315"/>
        <dbReference type="ChEBI" id="CHEBI:74502"/>
        <dbReference type="EC" id="2.1.1.193"/>
    </reaction>
</comment>
<dbReference type="GO" id="GO:0070475">
    <property type="term" value="P:rRNA base methylation"/>
    <property type="evidence" value="ECO:0007669"/>
    <property type="project" value="TreeGrafter"/>
</dbReference>
<dbReference type="NCBIfam" id="TIGR00046">
    <property type="entry name" value="RsmE family RNA methyltransferase"/>
    <property type="match status" value="1"/>
</dbReference>
<dbReference type="SUPFAM" id="SSF75217">
    <property type="entry name" value="alpha/beta knot"/>
    <property type="match status" value="1"/>
</dbReference>
<gene>
    <name evidence="15" type="ORF">DCP75_14765</name>
</gene>
<feature type="domain" description="Ribosomal RNA small subunit methyltransferase E methyltransferase" evidence="13">
    <location>
        <begin position="75"/>
        <end position="235"/>
    </location>
</feature>
<proteinExistence type="inferred from homology"/>
<dbReference type="InterPro" id="IPR029026">
    <property type="entry name" value="tRNA_m1G_MTases_N"/>
</dbReference>
<dbReference type="SUPFAM" id="SSF88697">
    <property type="entry name" value="PUA domain-like"/>
    <property type="match status" value="1"/>
</dbReference>
<evidence type="ECO:0000313" key="16">
    <source>
        <dbReference type="Proteomes" id="UP000259273"/>
    </source>
</evidence>
<dbReference type="AlphaFoldDB" id="A0A3C1KRI5"/>
<keyword evidence="8 12" id="KW-0808">Transferase</keyword>
<evidence type="ECO:0000256" key="9">
    <source>
        <dbReference type="ARBA" id="ARBA00022691"/>
    </source>
</evidence>
<evidence type="ECO:0000313" key="15">
    <source>
        <dbReference type="EMBL" id="HAN28954.1"/>
    </source>
</evidence>
<comment type="subcellular location">
    <subcellularLocation>
        <location evidence="1 12">Cytoplasm</location>
    </subcellularLocation>
</comment>
<evidence type="ECO:0000256" key="4">
    <source>
        <dbReference type="ARBA" id="ARBA00013673"/>
    </source>
</evidence>
<dbReference type="PIRSF" id="PIRSF015601">
    <property type="entry name" value="MTase_slr0722"/>
    <property type="match status" value="1"/>
</dbReference>
<dbReference type="STRING" id="1121937.GCA_000423125_02454"/>
<organism evidence="15 16">
    <name type="scientific">Haliea salexigens</name>
    <dbReference type="NCBI Taxonomy" id="287487"/>
    <lineage>
        <taxon>Bacteria</taxon>
        <taxon>Pseudomonadati</taxon>
        <taxon>Pseudomonadota</taxon>
        <taxon>Gammaproteobacteria</taxon>
        <taxon>Cellvibrionales</taxon>
        <taxon>Halieaceae</taxon>
        <taxon>Haliea</taxon>
    </lineage>
</organism>
<name>A0A3C1KRI5_9GAMM</name>
<feature type="domain" description="Ribosomal RNA small subunit methyltransferase E PUA-like" evidence="14">
    <location>
        <begin position="26"/>
        <end position="66"/>
    </location>
</feature>
<protein>
    <recommendedName>
        <fullName evidence="4 12">Ribosomal RNA small subunit methyltransferase E</fullName>
        <ecNumber evidence="3 12">2.1.1.193</ecNumber>
    </recommendedName>
</protein>
<dbReference type="InterPro" id="IPR046886">
    <property type="entry name" value="RsmE_MTase_dom"/>
</dbReference>
<comment type="similarity">
    <text evidence="2 12">Belongs to the RNA methyltransferase RsmE family.</text>
</comment>
<dbReference type="EC" id="2.1.1.193" evidence="3 12"/>
<dbReference type="Gene3D" id="2.40.240.20">
    <property type="entry name" value="Hypothetical PUA domain-like, domain 1"/>
    <property type="match status" value="1"/>
</dbReference>
<comment type="caution">
    <text evidence="15">The sequence shown here is derived from an EMBL/GenBank/DDBJ whole genome shotgun (WGS) entry which is preliminary data.</text>
</comment>
<dbReference type="GO" id="GO:0005737">
    <property type="term" value="C:cytoplasm"/>
    <property type="evidence" value="ECO:0007669"/>
    <property type="project" value="UniProtKB-SubCell"/>
</dbReference>
<dbReference type="Pfam" id="PF04452">
    <property type="entry name" value="Methyltrans_RNA"/>
    <property type="match status" value="1"/>
</dbReference>
<evidence type="ECO:0000259" key="14">
    <source>
        <dbReference type="Pfam" id="PF20260"/>
    </source>
</evidence>
<comment type="function">
    <text evidence="10 12">Specifically methylates the N3 position of the uracil ring of uridine 1498 (m3U1498) in 16S rRNA. Acts on the fully assembled 30S ribosomal subunit.</text>
</comment>
<dbReference type="InterPro" id="IPR046887">
    <property type="entry name" value="RsmE_PUA-like"/>
</dbReference>